<dbReference type="PANTHER" id="PTHR46423">
    <property type="entry name" value="RNA POLYMERASE II-ASSOCIATED PROTEIN 3"/>
    <property type="match status" value="1"/>
</dbReference>
<evidence type="ECO:0000313" key="2">
    <source>
        <dbReference type="EMBL" id="CAD9761790.1"/>
    </source>
</evidence>
<dbReference type="InterPro" id="IPR051966">
    <property type="entry name" value="RPAP3"/>
</dbReference>
<sequence>MVVQAIEGSEAYRYVLDEEVLKDRKAIEAAGLGPEDFENWGNELYKNGKYKESAEKYSDALEAAKKIPSPLEPDKDAISNVLANRAACWLKLKMWENVIEDCGQCLEFDSKSWKAHWRMGEAHRLMQGAKNKEAAILCYRRCLALEGLSENTSKRIERALQKLKTDDSEAS</sequence>
<dbReference type="AlphaFoldDB" id="A0A7S2XAD8"/>
<gene>
    <name evidence="2" type="ORF">LSP00402_LOCUS8846</name>
</gene>
<accession>A0A7S2XAD8</accession>
<dbReference type="GO" id="GO:0101031">
    <property type="term" value="C:protein folding chaperone complex"/>
    <property type="evidence" value="ECO:0007669"/>
    <property type="project" value="TreeGrafter"/>
</dbReference>
<dbReference type="InterPro" id="IPR019734">
    <property type="entry name" value="TPR_rpt"/>
</dbReference>
<protein>
    <submittedName>
        <fullName evidence="2">Uncharacterized protein</fullName>
    </submittedName>
</protein>
<reference evidence="2" key="1">
    <citation type="submission" date="2021-01" db="EMBL/GenBank/DDBJ databases">
        <authorList>
            <person name="Corre E."/>
            <person name="Pelletier E."/>
            <person name="Niang G."/>
            <person name="Scheremetjew M."/>
            <person name="Finn R."/>
            <person name="Kale V."/>
            <person name="Holt S."/>
            <person name="Cochrane G."/>
            <person name="Meng A."/>
            <person name="Brown T."/>
            <person name="Cohen L."/>
        </authorList>
    </citation>
    <scope>NUCLEOTIDE SEQUENCE</scope>
    <source>
        <strain evidence="2">CCMP622</strain>
    </source>
</reference>
<organism evidence="2">
    <name type="scientific">Lotharella oceanica</name>
    <dbReference type="NCBI Taxonomy" id="641309"/>
    <lineage>
        <taxon>Eukaryota</taxon>
        <taxon>Sar</taxon>
        <taxon>Rhizaria</taxon>
        <taxon>Cercozoa</taxon>
        <taxon>Chlorarachniophyceae</taxon>
        <taxon>Lotharella</taxon>
    </lineage>
</organism>
<dbReference type="SMART" id="SM00028">
    <property type="entry name" value="TPR"/>
    <property type="match status" value="3"/>
</dbReference>
<dbReference type="EMBL" id="HBHP01014133">
    <property type="protein sequence ID" value="CAD9761790.1"/>
    <property type="molecule type" value="Transcribed_RNA"/>
</dbReference>
<dbReference type="PANTHER" id="PTHR46423:SF1">
    <property type="entry name" value="RNA POLYMERASE II-ASSOCIATED PROTEIN 3"/>
    <property type="match status" value="1"/>
</dbReference>
<dbReference type="Gene3D" id="1.25.40.10">
    <property type="entry name" value="Tetratricopeptide repeat domain"/>
    <property type="match status" value="1"/>
</dbReference>
<dbReference type="InterPro" id="IPR011990">
    <property type="entry name" value="TPR-like_helical_dom_sf"/>
</dbReference>
<evidence type="ECO:0000256" key="1">
    <source>
        <dbReference type="ARBA" id="ARBA00022803"/>
    </source>
</evidence>
<proteinExistence type="predicted"/>
<dbReference type="SUPFAM" id="SSF48452">
    <property type="entry name" value="TPR-like"/>
    <property type="match status" value="1"/>
</dbReference>
<keyword evidence="1" id="KW-0802">TPR repeat</keyword>
<name>A0A7S2XAD8_9EUKA</name>